<reference evidence="1 2" key="1">
    <citation type="submission" date="2019-05" db="EMBL/GenBank/DDBJ databases">
        <title>Another draft genome of Portunus trituberculatus and its Hox gene families provides insights of decapod evolution.</title>
        <authorList>
            <person name="Jeong J.-H."/>
            <person name="Song I."/>
            <person name="Kim S."/>
            <person name="Choi T."/>
            <person name="Kim D."/>
            <person name="Ryu S."/>
            <person name="Kim W."/>
        </authorList>
    </citation>
    <scope>NUCLEOTIDE SEQUENCE [LARGE SCALE GENOMIC DNA]</scope>
    <source>
        <tissue evidence="1">Muscle</tissue>
    </source>
</reference>
<accession>A0A5B7EMB5</accession>
<evidence type="ECO:0000313" key="2">
    <source>
        <dbReference type="Proteomes" id="UP000324222"/>
    </source>
</evidence>
<sequence>MEPRLSPVLDPIKACTKLEKLDFPSIILLMQSRMSMKTHQWEMPHITLFWYLPHLALSRMSATRAQPLTVALQPQQ</sequence>
<name>A0A5B7EMB5_PORTR</name>
<gene>
    <name evidence="1" type="ORF">E2C01_027694</name>
</gene>
<proteinExistence type="predicted"/>
<dbReference type="AlphaFoldDB" id="A0A5B7EMB5"/>
<dbReference type="Proteomes" id="UP000324222">
    <property type="component" value="Unassembled WGS sequence"/>
</dbReference>
<keyword evidence="2" id="KW-1185">Reference proteome</keyword>
<organism evidence="1 2">
    <name type="scientific">Portunus trituberculatus</name>
    <name type="common">Swimming crab</name>
    <name type="synonym">Neptunus trituberculatus</name>
    <dbReference type="NCBI Taxonomy" id="210409"/>
    <lineage>
        <taxon>Eukaryota</taxon>
        <taxon>Metazoa</taxon>
        <taxon>Ecdysozoa</taxon>
        <taxon>Arthropoda</taxon>
        <taxon>Crustacea</taxon>
        <taxon>Multicrustacea</taxon>
        <taxon>Malacostraca</taxon>
        <taxon>Eumalacostraca</taxon>
        <taxon>Eucarida</taxon>
        <taxon>Decapoda</taxon>
        <taxon>Pleocyemata</taxon>
        <taxon>Brachyura</taxon>
        <taxon>Eubrachyura</taxon>
        <taxon>Portunoidea</taxon>
        <taxon>Portunidae</taxon>
        <taxon>Portuninae</taxon>
        <taxon>Portunus</taxon>
    </lineage>
</organism>
<dbReference type="EMBL" id="VSRR010003029">
    <property type="protein sequence ID" value="MPC34309.1"/>
    <property type="molecule type" value="Genomic_DNA"/>
</dbReference>
<evidence type="ECO:0000313" key="1">
    <source>
        <dbReference type="EMBL" id="MPC34309.1"/>
    </source>
</evidence>
<protein>
    <submittedName>
        <fullName evidence="1">Uncharacterized protein</fullName>
    </submittedName>
</protein>
<comment type="caution">
    <text evidence="1">The sequence shown here is derived from an EMBL/GenBank/DDBJ whole genome shotgun (WGS) entry which is preliminary data.</text>
</comment>